<sequence>MLESDIELDESDVVAPDNGPFDEMGYPLVEVSEENQEAAEVLKSYALNAICEGQLVEAKDHLTGAIMLNPKSALLFACRATCFVKLKKPNAAIRDADAALQMNPDLARGYKARGMARAMLGLWEEAATDLNVASKLDFDEETYMMLKKVEPNANKIKDHRQRYEQLRRENEMRKLNLERQRIQKVAEAVRVLHDGQVIEINDGMELQTKLSAADTASRLAIIYFMATWCGPCCHMNPIYKAFAEKYPKIVFLKVDIEKLSNVAIGWNIISIPTFFFLKKNIVVDRAILTDKNKLEMKILQNADS</sequence>
<dbReference type="SUPFAM" id="SSF52833">
    <property type="entry name" value="Thioredoxin-like"/>
    <property type="match status" value="1"/>
</dbReference>
<organism evidence="5 6">
    <name type="scientific">Penstemon smallii</name>
    <dbReference type="NCBI Taxonomy" id="265156"/>
    <lineage>
        <taxon>Eukaryota</taxon>
        <taxon>Viridiplantae</taxon>
        <taxon>Streptophyta</taxon>
        <taxon>Embryophyta</taxon>
        <taxon>Tracheophyta</taxon>
        <taxon>Spermatophyta</taxon>
        <taxon>Magnoliopsida</taxon>
        <taxon>eudicotyledons</taxon>
        <taxon>Gunneridae</taxon>
        <taxon>Pentapetalae</taxon>
        <taxon>asterids</taxon>
        <taxon>lamiids</taxon>
        <taxon>Lamiales</taxon>
        <taxon>Plantaginaceae</taxon>
        <taxon>Cheloneae</taxon>
        <taxon>Penstemon</taxon>
    </lineage>
</organism>
<dbReference type="SMART" id="SM00028">
    <property type="entry name" value="TPR"/>
    <property type="match status" value="3"/>
</dbReference>
<dbReference type="Gene3D" id="1.25.40.10">
    <property type="entry name" value="Tetratricopeptide repeat domain"/>
    <property type="match status" value="1"/>
</dbReference>
<evidence type="ECO:0000313" key="6">
    <source>
        <dbReference type="Proteomes" id="UP001634393"/>
    </source>
</evidence>
<evidence type="ECO:0000259" key="4">
    <source>
        <dbReference type="PROSITE" id="PS51352"/>
    </source>
</evidence>
<dbReference type="EMBL" id="JBJXBP010000006">
    <property type="protein sequence ID" value="KAL3825050.1"/>
    <property type="molecule type" value="Genomic_DNA"/>
</dbReference>
<evidence type="ECO:0000313" key="5">
    <source>
        <dbReference type="EMBL" id="KAL3825050.1"/>
    </source>
</evidence>
<dbReference type="PANTHER" id="PTHR45883:SF7">
    <property type="entry name" value="TPR REPEAT-CONTAINING THIOREDOXIN TDX"/>
    <property type="match status" value="1"/>
</dbReference>
<keyword evidence="3" id="KW-0175">Coiled coil</keyword>
<dbReference type="Pfam" id="PF00085">
    <property type="entry name" value="Thioredoxin"/>
    <property type="match status" value="1"/>
</dbReference>
<protein>
    <recommendedName>
        <fullName evidence="4">Thioredoxin domain-containing protein</fullName>
    </recommendedName>
</protein>
<dbReference type="Gene3D" id="3.40.30.10">
    <property type="entry name" value="Glutaredoxin"/>
    <property type="match status" value="1"/>
</dbReference>
<keyword evidence="1" id="KW-0677">Repeat</keyword>
<keyword evidence="2" id="KW-0802">TPR repeat</keyword>
<dbReference type="PANTHER" id="PTHR45883">
    <property type="entry name" value="HSC70-INTERACTING PROTEIN"/>
    <property type="match status" value="1"/>
</dbReference>
<dbReference type="PROSITE" id="PS51352">
    <property type="entry name" value="THIOREDOXIN_2"/>
    <property type="match status" value="1"/>
</dbReference>
<dbReference type="FunFam" id="1.25.40.10:FF:000112">
    <property type="entry name" value="FAM10 family protein"/>
    <property type="match status" value="1"/>
</dbReference>
<dbReference type="AlphaFoldDB" id="A0ABD3SKF1"/>
<gene>
    <name evidence="5" type="ORF">ACJIZ3_021079</name>
</gene>
<feature type="domain" description="Thioredoxin" evidence="4">
    <location>
        <begin position="179"/>
        <end position="304"/>
    </location>
</feature>
<dbReference type="CDD" id="cd02947">
    <property type="entry name" value="TRX_family"/>
    <property type="match status" value="1"/>
</dbReference>
<dbReference type="InterPro" id="IPR013766">
    <property type="entry name" value="Thioredoxin_domain"/>
</dbReference>
<dbReference type="InterPro" id="IPR011990">
    <property type="entry name" value="TPR-like_helical_dom_sf"/>
</dbReference>
<feature type="coiled-coil region" evidence="3">
    <location>
        <begin position="156"/>
        <end position="183"/>
    </location>
</feature>
<accession>A0ABD3SKF1</accession>
<proteinExistence type="predicted"/>
<reference evidence="5 6" key="1">
    <citation type="submission" date="2024-12" db="EMBL/GenBank/DDBJ databases">
        <title>The unique morphological basis and parallel evolutionary history of personate flowers in Penstemon.</title>
        <authorList>
            <person name="Depatie T.H."/>
            <person name="Wessinger C.A."/>
        </authorList>
    </citation>
    <scope>NUCLEOTIDE SEQUENCE [LARGE SCALE GENOMIC DNA]</scope>
    <source>
        <strain evidence="5">WTNN_2</strain>
        <tissue evidence="5">Leaf</tissue>
    </source>
</reference>
<dbReference type="SUPFAM" id="SSF48452">
    <property type="entry name" value="TPR-like"/>
    <property type="match status" value="1"/>
</dbReference>
<dbReference type="InterPro" id="IPR019734">
    <property type="entry name" value="TPR_rpt"/>
</dbReference>
<comment type="caution">
    <text evidence="5">The sequence shown here is derived from an EMBL/GenBank/DDBJ whole genome shotgun (WGS) entry which is preliminary data.</text>
</comment>
<dbReference type="GO" id="GO:0006950">
    <property type="term" value="P:response to stress"/>
    <property type="evidence" value="ECO:0007669"/>
    <property type="project" value="UniProtKB-ARBA"/>
</dbReference>
<keyword evidence="6" id="KW-1185">Reference proteome</keyword>
<dbReference type="Proteomes" id="UP001634393">
    <property type="component" value="Unassembled WGS sequence"/>
</dbReference>
<evidence type="ECO:0000256" key="3">
    <source>
        <dbReference type="SAM" id="Coils"/>
    </source>
</evidence>
<name>A0ABD3SKF1_9LAMI</name>
<dbReference type="InterPro" id="IPR036249">
    <property type="entry name" value="Thioredoxin-like_sf"/>
</dbReference>
<evidence type="ECO:0000256" key="2">
    <source>
        <dbReference type="ARBA" id="ARBA00022803"/>
    </source>
</evidence>
<evidence type="ECO:0000256" key="1">
    <source>
        <dbReference type="ARBA" id="ARBA00022737"/>
    </source>
</evidence>